<dbReference type="EC" id="1.2.1.71" evidence="5"/>
<feature type="domain" description="Aldehyde dehydrogenase" evidence="4">
    <location>
        <begin position="11"/>
        <end position="467"/>
    </location>
</feature>
<dbReference type="Pfam" id="PF00171">
    <property type="entry name" value="Aldedh"/>
    <property type="match status" value="1"/>
</dbReference>
<organism evidence="5">
    <name type="scientific">invertebrate metagenome</name>
    <dbReference type="NCBI Taxonomy" id="1711999"/>
    <lineage>
        <taxon>unclassified sequences</taxon>
        <taxon>metagenomes</taxon>
        <taxon>organismal metagenomes</taxon>
    </lineage>
</organism>
<keyword evidence="1" id="KW-0056">Arginine metabolism</keyword>
<keyword evidence="2 5" id="KW-0560">Oxidoreductase</keyword>
<dbReference type="InterPro" id="IPR029510">
    <property type="entry name" value="Ald_DH_CS_GLU"/>
</dbReference>
<protein>
    <submittedName>
        <fullName evidence="5">N-succinylglutamate 5-semialdehyde dehydrogenase</fullName>
        <ecNumber evidence="5">1.2.1.71</ecNumber>
    </submittedName>
</protein>
<dbReference type="FunFam" id="3.40.605.10:FF:000010">
    <property type="entry name" value="N-succinylglutamate 5-semialdehyde dehydrogenase"/>
    <property type="match status" value="1"/>
</dbReference>
<evidence type="ECO:0000259" key="4">
    <source>
        <dbReference type="Pfam" id="PF00171"/>
    </source>
</evidence>
<gene>
    <name evidence="5" type="primary">astD</name>
    <name evidence="5" type="ORF">CI610_02011</name>
</gene>
<dbReference type="InterPro" id="IPR015590">
    <property type="entry name" value="Aldehyde_DH_dom"/>
</dbReference>
<dbReference type="GO" id="GO:0043824">
    <property type="term" value="F:succinylglutamate-semialdehyde dehydrogenase activity"/>
    <property type="evidence" value="ECO:0007669"/>
    <property type="project" value="UniProtKB-EC"/>
</dbReference>
<dbReference type="NCBIfam" id="NF006992">
    <property type="entry name" value="PRK09457.1"/>
    <property type="match status" value="1"/>
</dbReference>
<dbReference type="PROSITE" id="PS00687">
    <property type="entry name" value="ALDEHYDE_DEHYDR_GLU"/>
    <property type="match status" value="1"/>
</dbReference>
<dbReference type="EMBL" id="NSIT01000104">
    <property type="protein sequence ID" value="PJE79025.1"/>
    <property type="molecule type" value="Genomic_DNA"/>
</dbReference>
<name>A0A2H9T717_9ZZZZ</name>
<dbReference type="PROSITE" id="PS00070">
    <property type="entry name" value="ALDEHYDE_DEHYDR_CYS"/>
    <property type="match status" value="1"/>
</dbReference>
<sequence length="493" mass="53291">MGKSLFINGQWLTGQGSSMTSLDPSTGQPLWHGNGASFRQVNNAVKSARTAFPKWSVLSPAERHATILAFTHLLAQKSHQKNMAETISRETGKPLWETQTEVNAMIGKATVSLDAYHQRTGHHQSDLPLGSAVLRHKPHGVVAVFGPYNFPGHLPNGHIIPALLAGNTVVFKPSELTPAVAELTVQLWEQAGLPEGVINLLQGERDTAIALASHPNIDGLFFTGSSATGKLLHQQFGGQSQKILALEMGGNNPLIIGKTKNIRAVIHDIIHSFLISTGQRCTCARRLFIPDTDQGNQMITQLTDAARKTVIGQWNADPAPFIGPMISEPAVQHILQAQDKLIKKGGSSLLMATPGTPGTGFISPGIIDVSSLMNQNQLPDEEYFGPLLQVIRYRDFKTAIKQANQTRFGLSAGLFSEDRSQYELFSRHIRAGIVNWNKPLTGASSNLPFGGIGDSGNHRPGAYYAADYCAYPVASMESEKPELPDNLAPGLIL</sequence>
<dbReference type="InterPro" id="IPR016163">
    <property type="entry name" value="Ald_DH_C"/>
</dbReference>
<evidence type="ECO:0000256" key="1">
    <source>
        <dbReference type="ARBA" id="ARBA00022503"/>
    </source>
</evidence>
<dbReference type="SUPFAM" id="SSF53720">
    <property type="entry name" value="ALDH-like"/>
    <property type="match status" value="1"/>
</dbReference>
<dbReference type="AlphaFoldDB" id="A0A2H9T717"/>
<dbReference type="Gene3D" id="3.40.309.10">
    <property type="entry name" value="Aldehyde Dehydrogenase, Chain A, domain 2"/>
    <property type="match status" value="1"/>
</dbReference>
<dbReference type="InterPro" id="IPR016160">
    <property type="entry name" value="Ald_DH_CS_CYS"/>
</dbReference>
<keyword evidence="3" id="KW-0520">NAD</keyword>
<reference evidence="5" key="1">
    <citation type="journal article" date="2017" name="Appl. Environ. Microbiol.">
        <title>Molecular characterization of an Endozoicomonas-like organism causing infection in king scallop Pecten maximus L.</title>
        <authorList>
            <person name="Cano I."/>
            <person name="van Aerle R."/>
            <person name="Ross S."/>
            <person name="Verner-Jeffreys D.W."/>
            <person name="Paley R.K."/>
            <person name="Rimmer G."/>
            <person name="Ryder D."/>
            <person name="Hooper P."/>
            <person name="Stone D."/>
            <person name="Feist S.W."/>
        </authorList>
    </citation>
    <scope>NUCLEOTIDE SEQUENCE</scope>
</reference>
<dbReference type="GO" id="GO:0006527">
    <property type="term" value="P:L-arginine catabolic process"/>
    <property type="evidence" value="ECO:0007669"/>
    <property type="project" value="InterPro"/>
</dbReference>
<dbReference type="NCBIfam" id="TIGR03240">
    <property type="entry name" value="arg_catab_astD"/>
    <property type="match status" value="1"/>
</dbReference>
<comment type="caution">
    <text evidence="5">The sequence shown here is derived from an EMBL/GenBank/DDBJ whole genome shotgun (WGS) entry which is preliminary data.</text>
</comment>
<evidence type="ECO:0000313" key="5">
    <source>
        <dbReference type="EMBL" id="PJE79025.1"/>
    </source>
</evidence>
<accession>A0A2H9T717</accession>
<dbReference type="HAMAP" id="MF_01174">
    <property type="entry name" value="Aldedh_AstD"/>
    <property type="match status" value="1"/>
</dbReference>
<dbReference type="Gene3D" id="3.40.605.10">
    <property type="entry name" value="Aldehyde Dehydrogenase, Chain A, domain 1"/>
    <property type="match status" value="1"/>
</dbReference>
<evidence type="ECO:0000256" key="2">
    <source>
        <dbReference type="ARBA" id="ARBA00023002"/>
    </source>
</evidence>
<dbReference type="InterPro" id="IPR017649">
    <property type="entry name" value="SuccinylGlu_semiald_DH_AstD"/>
</dbReference>
<dbReference type="CDD" id="cd07095">
    <property type="entry name" value="ALDH_SGSD_AstD"/>
    <property type="match status" value="1"/>
</dbReference>
<proteinExistence type="inferred from homology"/>
<evidence type="ECO:0000256" key="3">
    <source>
        <dbReference type="ARBA" id="ARBA00023027"/>
    </source>
</evidence>
<dbReference type="InterPro" id="IPR016162">
    <property type="entry name" value="Ald_DH_N"/>
</dbReference>
<dbReference type="InterPro" id="IPR016161">
    <property type="entry name" value="Ald_DH/histidinol_DH"/>
</dbReference>
<dbReference type="PANTHER" id="PTHR11699">
    <property type="entry name" value="ALDEHYDE DEHYDROGENASE-RELATED"/>
    <property type="match status" value="1"/>
</dbReference>